<sequence>MHSSSAIHSSPPNGRRVLLPLQMTAPAALPEQCTLFQARGLSMGTSWQVKAIIASSQSEAELIEGIQQQLDHVVAQMSPWVSDSDLMRFNQAAAGTWHHLPKEFFQVLDHAVFVAEQTQGAYEPCIGHLANLWGFGPAGKIQSCPTETAIAQVMPYTDWRQLKIDRSTQSIYQAGGVHLDLCSTAKGYGVDQVARYLQDQGIASYLVEVGGELRGLGIKPDQQPWWVELEDPTQLQHKETIDLAPPVIALHGLSVATSGDYNRYVEFQGQRYSHTIDPRTGYPVTHQVCSVTVIHPECMIADALATAISVLGLEQGMAYAKQLQVAARIIVREETGLREHLSPAMLAMMDDDD</sequence>
<comment type="catalytic activity">
    <reaction evidence="9 10">
        <text>L-threonyl-[protein] + FAD = FMN-L-threonyl-[protein] + AMP + H(+)</text>
        <dbReference type="Rhea" id="RHEA:36847"/>
        <dbReference type="Rhea" id="RHEA-COMP:11060"/>
        <dbReference type="Rhea" id="RHEA-COMP:11061"/>
        <dbReference type="ChEBI" id="CHEBI:15378"/>
        <dbReference type="ChEBI" id="CHEBI:30013"/>
        <dbReference type="ChEBI" id="CHEBI:57692"/>
        <dbReference type="ChEBI" id="CHEBI:74257"/>
        <dbReference type="ChEBI" id="CHEBI:456215"/>
        <dbReference type="EC" id="2.7.1.180"/>
    </reaction>
</comment>
<feature type="binding site" evidence="11">
    <location>
        <position position="306"/>
    </location>
    <ligand>
        <name>Mg(2+)</name>
        <dbReference type="ChEBI" id="CHEBI:18420"/>
    </ligand>
</feature>
<evidence type="ECO:0000313" key="13">
    <source>
        <dbReference type="Proteomes" id="UP000627446"/>
    </source>
</evidence>
<dbReference type="Gene3D" id="3.10.520.10">
    <property type="entry name" value="ApbE-like domains"/>
    <property type="match status" value="1"/>
</dbReference>
<evidence type="ECO:0000256" key="2">
    <source>
        <dbReference type="ARBA" id="ARBA00016337"/>
    </source>
</evidence>
<evidence type="ECO:0000256" key="1">
    <source>
        <dbReference type="ARBA" id="ARBA00011955"/>
    </source>
</evidence>
<evidence type="ECO:0000256" key="3">
    <source>
        <dbReference type="ARBA" id="ARBA00022630"/>
    </source>
</evidence>
<feature type="binding site" evidence="11">
    <location>
        <position position="302"/>
    </location>
    <ligand>
        <name>Mg(2+)</name>
        <dbReference type="ChEBI" id="CHEBI:18420"/>
    </ligand>
</feature>
<evidence type="ECO:0000256" key="6">
    <source>
        <dbReference type="ARBA" id="ARBA00022827"/>
    </source>
</evidence>
<dbReference type="GO" id="GO:0046872">
    <property type="term" value="F:metal ion binding"/>
    <property type="evidence" value="ECO:0007669"/>
    <property type="project" value="UniProtKB-UniRule"/>
</dbReference>
<dbReference type="InterPro" id="IPR003374">
    <property type="entry name" value="ApbE-like_sf"/>
</dbReference>
<dbReference type="InterPro" id="IPR024932">
    <property type="entry name" value="ApbE"/>
</dbReference>
<proteinExistence type="inferred from homology"/>
<evidence type="ECO:0000256" key="4">
    <source>
        <dbReference type="ARBA" id="ARBA00022679"/>
    </source>
</evidence>
<name>A0A923HRN9_9BURK</name>
<evidence type="ECO:0000256" key="10">
    <source>
        <dbReference type="PIRNR" id="PIRNR006268"/>
    </source>
</evidence>
<dbReference type="PANTHER" id="PTHR30040">
    <property type="entry name" value="THIAMINE BIOSYNTHESIS LIPOPROTEIN APBE"/>
    <property type="match status" value="1"/>
</dbReference>
<organism evidence="12 13">
    <name type="scientific">Undibacterium nitidum</name>
    <dbReference type="NCBI Taxonomy" id="2762298"/>
    <lineage>
        <taxon>Bacteria</taxon>
        <taxon>Pseudomonadati</taxon>
        <taxon>Pseudomonadota</taxon>
        <taxon>Betaproteobacteria</taxon>
        <taxon>Burkholderiales</taxon>
        <taxon>Oxalobacteraceae</taxon>
        <taxon>Undibacterium</taxon>
    </lineage>
</organism>
<dbReference type="Proteomes" id="UP000627446">
    <property type="component" value="Unassembled WGS sequence"/>
</dbReference>
<keyword evidence="4 10" id="KW-0808">Transferase</keyword>
<keyword evidence="7 10" id="KW-0460">Magnesium</keyword>
<dbReference type="EMBL" id="JACOFZ010000001">
    <property type="protein sequence ID" value="MBC3881227.1"/>
    <property type="molecule type" value="Genomic_DNA"/>
</dbReference>
<dbReference type="AlphaFoldDB" id="A0A923HRN9"/>
<comment type="cofactor">
    <cofactor evidence="11">
        <name>Mg(2+)</name>
        <dbReference type="ChEBI" id="CHEBI:18420"/>
    </cofactor>
    <cofactor evidence="11">
        <name>Mn(2+)</name>
        <dbReference type="ChEBI" id="CHEBI:29035"/>
    </cofactor>
    <text evidence="11">Magnesium. Can also use manganese.</text>
</comment>
<evidence type="ECO:0000256" key="11">
    <source>
        <dbReference type="PIRSR" id="PIRSR006268-2"/>
    </source>
</evidence>
<dbReference type="GO" id="GO:0016740">
    <property type="term" value="F:transferase activity"/>
    <property type="evidence" value="ECO:0007669"/>
    <property type="project" value="UniProtKB-UniRule"/>
</dbReference>
<evidence type="ECO:0000256" key="7">
    <source>
        <dbReference type="ARBA" id="ARBA00022842"/>
    </source>
</evidence>
<keyword evidence="5 10" id="KW-0479">Metal-binding</keyword>
<keyword evidence="3 10" id="KW-0285">Flavoprotein</keyword>
<keyword evidence="13" id="KW-1185">Reference proteome</keyword>
<dbReference type="Pfam" id="PF02424">
    <property type="entry name" value="ApbE"/>
    <property type="match status" value="1"/>
</dbReference>
<gene>
    <name evidence="12" type="ORF">H8K36_07585</name>
</gene>
<evidence type="ECO:0000256" key="5">
    <source>
        <dbReference type="ARBA" id="ARBA00022723"/>
    </source>
</evidence>
<evidence type="ECO:0000313" key="12">
    <source>
        <dbReference type="EMBL" id="MBC3881227.1"/>
    </source>
</evidence>
<keyword evidence="6 10" id="KW-0274">FAD</keyword>
<dbReference type="RefSeq" id="WP_186914259.1">
    <property type="nucleotide sequence ID" value="NZ_JACOFZ010000001.1"/>
</dbReference>
<feature type="binding site" evidence="11">
    <location>
        <position position="183"/>
    </location>
    <ligand>
        <name>Mg(2+)</name>
        <dbReference type="ChEBI" id="CHEBI:18420"/>
    </ligand>
</feature>
<dbReference type="SUPFAM" id="SSF143631">
    <property type="entry name" value="ApbE-like"/>
    <property type="match status" value="1"/>
</dbReference>
<dbReference type="EC" id="2.7.1.180" evidence="1 10"/>
<protein>
    <recommendedName>
        <fullName evidence="2 10">FAD:protein FMN transferase</fullName>
        <ecNumber evidence="1 10">2.7.1.180</ecNumber>
    </recommendedName>
    <alternativeName>
        <fullName evidence="8 10">Flavin transferase</fullName>
    </alternativeName>
</protein>
<accession>A0A923HRN9</accession>
<dbReference type="PANTHER" id="PTHR30040:SF2">
    <property type="entry name" value="FAD:PROTEIN FMN TRANSFERASE"/>
    <property type="match status" value="1"/>
</dbReference>
<comment type="similarity">
    <text evidence="10">Belongs to the ApbE family.</text>
</comment>
<dbReference type="PIRSF" id="PIRSF006268">
    <property type="entry name" value="ApbE"/>
    <property type="match status" value="1"/>
</dbReference>
<reference evidence="12" key="1">
    <citation type="submission" date="2020-08" db="EMBL/GenBank/DDBJ databases">
        <title>Novel species isolated from subtropical streams in China.</title>
        <authorList>
            <person name="Lu H."/>
        </authorList>
    </citation>
    <scope>NUCLEOTIDE SEQUENCE</scope>
    <source>
        <strain evidence="12">LX22W</strain>
    </source>
</reference>
<evidence type="ECO:0000256" key="8">
    <source>
        <dbReference type="ARBA" id="ARBA00031306"/>
    </source>
</evidence>
<comment type="caution">
    <text evidence="12">The sequence shown here is derived from an EMBL/GenBank/DDBJ whole genome shotgun (WGS) entry which is preliminary data.</text>
</comment>
<evidence type="ECO:0000256" key="9">
    <source>
        <dbReference type="ARBA" id="ARBA00048540"/>
    </source>
</evidence>